<dbReference type="GO" id="GO:0015035">
    <property type="term" value="F:protein-disulfide reductase activity"/>
    <property type="evidence" value="ECO:0007669"/>
    <property type="project" value="InterPro"/>
</dbReference>
<dbReference type="InterPro" id="IPR007263">
    <property type="entry name" value="DCC1-like"/>
</dbReference>
<evidence type="ECO:0000313" key="2">
    <source>
        <dbReference type="Proteomes" id="UP000334019"/>
    </source>
</evidence>
<dbReference type="Pfam" id="PF04134">
    <property type="entry name" value="DCC1-like"/>
    <property type="match status" value="1"/>
</dbReference>
<evidence type="ECO:0000313" key="1">
    <source>
        <dbReference type="EMBL" id="QGG96036.1"/>
    </source>
</evidence>
<protein>
    <submittedName>
        <fullName evidence="1">DUF393 domain-containing protein</fullName>
    </submittedName>
</protein>
<dbReference type="KEGG" id="atq:GH723_13530"/>
<dbReference type="Proteomes" id="UP000334019">
    <property type="component" value="Chromosome"/>
</dbReference>
<gene>
    <name evidence="1" type="ORF">GH723_13530</name>
</gene>
<name>A0A5Q2RNN4_9ACTN</name>
<dbReference type="AlphaFoldDB" id="A0A5Q2RNN4"/>
<proteinExistence type="predicted"/>
<sequence>MLVYDGDCGFCTSSARWIARRLPATVPVVPWQSLGDLSARGLTVDDVTSAAWWLDDGEAPLGGHLAIGGALRAARPPWSLLGRLLLAPPLRWLAGPVYRWVARHRYRMPGASDACRIEPPR</sequence>
<reference evidence="1 2" key="1">
    <citation type="submission" date="2019-11" db="EMBL/GenBank/DDBJ databases">
        <authorList>
            <person name="He Y."/>
        </authorList>
    </citation>
    <scope>NUCLEOTIDE SEQUENCE [LARGE SCALE GENOMIC DNA]</scope>
    <source>
        <strain evidence="1 2">SCSIO 58843</strain>
    </source>
</reference>
<dbReference type="RefSeq" id="WP_153760142.1">
    <property type="nucleotide sequence ID" value="NZ_CP045851.1"/>
</dbReference>
<dbReference type="EMBL" id="CP045851">
    <property type="protein sequence ID" value="QGG96036.1"/>
    <property type="molecule type" value="Genomic_DNA"/>
</dbReference>
<organism evidence="1 2">
    <name type="scientific">Actinomarinicola tropica</name>
    <dbReference type="NCBI Taxonomy" id="2789776"/>
    <lineage>
        <taxon>Bacteria</taxon>
        <taxon>Bacillati</taxon>
        <taxon>Actinomycetota</taxon>
        <taxon>Acidimicrobiia</taxon>
        <taxon>Acidimicrobiales</taxon>
        <taxon>Iamiaceae</taxon>
        <taxon>Actinomarinicola</taxon>
    </lineage>
</organism>
<accession>A0A5Q2RNN4</accession>
<keyword evidence="2" id="KW-1185">Reference proteome</keyword>